<reference evidence="1 2" key="1">
    <citation type="journal article" date="2019" name="Environ. Microbiol.">
        <title>At the nexus of three kingdoms: the genome of the mycorrhizal fungus Gigaspora margarita provides insights into plant, endobacterial and fungal interactions.</title>
        <authorList>
            <person name="Venice F."/>
            <person name="Ghignone S."/>
            <person name="Salvioli di Fossalunga A."/>
            <person name="Amselem J."/>
            <person name="Novero M."/>
            <person name="Xianan X."/>
            <person name="Sedzielewska Toro K."/>
            <person name="Morin E."/>
            <person name="Lipzen A."/>
            <person name="Grigoriev I.V."/>
            <person name="Henrissat B."/>
            <person name="Martin F.M."/>
            <person name="Bonfante P."/>
        </authorList>
    </citation>
    <scope>NUCLEOTIDE SEQUENCE [LARGE SCALE GENOMIC DNA]</scope>
    <source>
        <strain evidence="1 2">BEG34</strain>
    </source>
</reference>
<accession>A0A8H4AW97</accession>
<organism evidence="1 2">
    <name type="scientific">Gigaspora margarita</name>
    <dbReference type="NCBI Taxonomy" id="4874"/>
    <lineage>
        <taxon>Eukaryota</taxon>
        <taxon>Fungi</taxon>
        <taxon>Fungi incertae sedis</taxon>
        <taxon>Mucoromycota</taxon>
        <taxon>Glomeromycotina</taxon>
        <taxon>Glomeromycetes</taxon>
        <taxon>Diversisporales</taxon>
        <taxon>Gigasporaceae</taxon>
        <taxon>Gigaspora</taxon>
    </lineage>
</organism>
<gene>
    <name evidence="1" type="ORF">F8M41_007527</name>
</gene>
<keyword evidence="2" id="KW-1185">Reference proteome</keyword>
<dbReference type="OrthoDB" id="10591966at2759"/>
<sequence>MNDTGRNTLLELFKNFTIDSLFFSNSKIDIGTIATFSNNSSIKSLCFQSCGSGTEIWTYFSNQLVKNKSITSLDLSGSTFYNFNFELMIESLGTNQTLTMLILNQIGFKSGESKDLIEGLDGNTNLKFLNLQNNNFTVDILHSFINHLLNNATLTHLDLSFNLEFEDILPIQHYLKLEKYVNIRPIILCI</sequence>
<dbReference type="Gene3D" id="3.80.10.10">
    <property type="entry name" value="Ribonuclease Inhibitor"/>
    <property type="match status" value="1"/>
</dbReference>
<dbReference type="EMBL" id="WTPW01000177">
    <property type="protein sequence ID" value="KAF0538759.1"/>
    <property type="molecule type" value="Genomic_DNA"/>
</dbReference>
<dbReference type="AlphaFoldDB" id="A0A8H4AW97"/>
<proteinExistence type="predicted"/>
<dbReference type="InterPro" id="IPR032675">
    <property type="entry name" value="LRR_dom_sf"/>
</dbReference>
<protein>
    <submittedName>
        <fullName evidence="1">Uncharacterized protein</fullName>
    </submittedName>
</protein>
<evidence type="ECO:0000313" key="1">
    <source>
        <dbReference type="EMBL" id="KAF0538759.1"/>
    </source>
</evidence>
<dbReference type="Proteomes" id="UP000439903">
    <property type="component" value="Unassembled WGS sequence"/>
</dbReference>
<evidence type="ECO:0000313" key="2">
    <source>
        <dbReference type="Proteomes" id="UP000439903"/>
    </source>
</evidence>
<dbReference type="SUPFAM" id="SSF52047">
    <property type="entry name" value="RNI-like"/>
    <property type="match status" value="1"/>
</dbReference>
<comment type="caution">
    <text evidence="1">The sequence shown here is derived from an EMBL/GenBank/DDBJ whole genome shotgun (WGS) entry which is preliminary data.</text>
</comment>
<name>A0A8H4AW97_GIGMA</name>